<evidence type="ECO:0000313" key="2">
    <source>
        <dbReference type="Proteomes" id="UP000236520"/>
    </source>
</evidence>
<gene>
    <name evidence="1" type="ORF">SMF913_25232</name>
</gene>
<comment type="caution">
    <text evidence="1">The sequence shown here is derived from an EMBL/GenBank/DDBJ whole genome shotgun (WGS) entry which is preliminary data.</text>
</comment>
<proteinExistence type="predicted"/>
<reference evidence="1 2" key="1">
    <citation type="submission" date="2015-09" db="EMBL/GenBank/DDBJ databases">
        <title>Genome sequence, genome mining and natural product profiling of a biocontrol bacterium Streptomyces malaysiensis F913.</title>
        <authorList>
            <person name="Xu Y."/>
            <person name="Wei J."/>
            <person name="Xie J."/>
            <person name="Li T."/>
            <person name="Zhou Z."/>
        </authorList>
    </citation>
    <scope>NUCLEOTIDE SEQUENCE [LARGE SCALE GENOMIC DNA]</scope>
    <source>
        <strain evidence="1 2">F913</strain>
    </source>
</reference>
<dbReference type="AlphaFoldDB" id="A0A2J7YP13"/>
<protein>
    <submittedName>
        <fullName evidence="1">Uncharacterized protein</fullName>
    </submittedName>
</protein>
<sequence>MVAAITQNRIATTSQPCRMLRPDGRVS</sequence>
<accession>A0A2J7YP13</accession>
<name>A0A2J7YP13_STRMQ</name>
<dbReference type="Proteomes" id="UP000236520">
    <property type="component" value="Unassembled WGS sequence"/>
</dbReference>
<organism evidence="1 2">
    <name type="scientific">Streptomyces malaysiensis</name>
    <dbReference type="NCBI Taxonomy" id="92644"/>
    <lineage>
        <taxon>Bacteria</taxon>
        <taxon>Bacillati</taxon>
        <taxon>Actinomycetota</taxon>
        <taxon>Actinomycetes</taxon>
        <taxon>Kitasatosporales</taxon>
        <taxon>Streptomycetaceae</taxon>
        <taxon>Streptomyces</taxon>
        <taxon>Streptomyces violaceusniger group</taxon>
    </lineage>
</organism>
<dbReference type="EMBL" id="LJIW01000002">
    <property type="protein sequence ID" value="PNG89767.1"/>
    <property type="molecule type" value="Genomic_DNA"/>
</dbReference>
<evidence type="ECO:0000313" key="1">
    <source>
        <dbReference type="EMBL" id="PNG89767.1"/>
    </source>
</evidence>
<keyword evidence="2" id="KW-1185">Reference proteome</keyword>